<reference evidence="2 3" key="1">
    <citation type="submission" date="2015-12" db="EMBL/GenBank/DDBJ databases">
        <title>Diversity of Burkholderia near neighbor genomes.</title>
        <authorList>
            <person name="Sahl J."/>
            <person name="Wagner D."/>
            <person name="Keim P."/>
        </authorList>
    </citation>
    <scope>NUCLEOTIDE SEQUENCE [LARGE SCALE GENOMIC DNA]</scope>
    <source>
        <strain evidence="2 3">MSMB1184WGS</strain>
    </source>
</reference>
<sequence length="562" mass="64579">MTTNNRDSNRKEFNVELHHDQFGRLGSGTLYFGGNRWACVNLSISDSAPELRTGDAKFDLVKAVTDEGTTFSLCDCKANGIALYADYVIDGDLSETEFDSISIRYSDVSEWFLRWRTVDGSVGETLTWKRIPKGIDVTVKTDTEHFDLRSEYRASRRQQGEDLVLHEHVEFVLSAKNGRFSVADVKEKAHELSCLLSILLAYPATLVSVVASRGSGHYHRIYFPTFERPERDEDDRNFSFRCFIQQSALDGRWQSIFDHYYQSKYRKVCWVRLAGMQRYEGFWEYKALGYVSLLDSYLNIRFDGEKRPEPQLPAQRKVNRFRQSLINQLPAMTDEQRDKIIEIASRSFASDEFSLGDKYRLAVAATDPDVTRIINLSSPDFTFIKKIRDRVAHGDDHGLKQEQYPIVIRTESKIALLLTYWAFLDFGLTAQDFIDCLQNTHSRLRLAAMPDSIHLARVTGSAEFFPVTMEKLQLLRGIKGLRLHGCCLEDKNGELTFSDELTERYANWMHDLTKTSGIQDPEKIFGVDKDRARFVSQGYFECGDERLAVHHIWIIKSATSSK</sequence>
<dbReference type="Proteomes" id="UP000094776">
    <property type="component" value="Chromosome 2"/>
</dbReference>
<dbReference type="InterPro" id="IPR041223">
    <property type="entry name" value="ApeA_NTD"/>
</dbReference>
<evidence type="ECO:0000313" key="3">
    <source>
        <dbReference type="Proteomes" id="UP000094776"/>
    </source>
</evidence>
<proteinExistence type="predicted"/>
<accession>A0A1B4Q130</accession>
<dbReference type="Pfam" id="PF18862">
    <property type="entry name" value="ApeA_NTD1"/>
    <property type="match status" value="1"/>
</dbReference>
<dbReference type="AlphaFoldDB" id="A0A1B4Q130"/>
<name>A0A1B4Q130_BURCE</name>
<dbReference type="RefSeq" id="WP_069274581.1">
    <property type="nucleotide sequence ID" value="NZ_CP013444.1"/>
</dbReference>
<evidence type="ECO:0000313" key="2">
    <source>
        <dbReference type="EMBL" id="AOK19899.1"/>
    </source>
</evidence>
<gene>
    <name evidence="2" type="ORF">WT26_29150</name>
</gene>
<protein>
    <recommendedName>
        <fullName evidence="1">ApeA N-terminal domain-containing protein</fullName>
    </recommendedName>
</protein>
<evidence type="ECO:0000259" key="1">
    <source>
        <dbReference type="Pfam" id="PF18862"/>
    </source>
</evidence>
<organism evidence="2 3">
    <name type="scientific">Burkholderia cepacia</name>
    <name type="common">Pseudomonas cepacia</name>
    <dbReference type="NCBI Taxonomy" id="292"/>
    <lineage>
        <taxon>Bacteria</taxon>
        <taxon>Pseudomonadati</taxon>
        <taxon>Pseudomonadota</taxon>
        <taxon>Betaproteobacteria</taxon>
        <taxon>Burkholderiales</taxon>
        <taxon>Burkholderiaceae</taxon>
        <taxon>Burkholderia</taxon>
        <taxon>Burkholderia cepacia complex</taxon>
    </lineage>
</organism>
<dbReference type="EMBL" id="CP013444">
    <property type="protein sequence ID" value="AOK19899.1"/>
    <property type="molecule type" value="Genomic_DNA"/>
</dbReference>
<feature type="domain" description="ApeA N-terminal" evidence="1">
    <location>
        <begin position="28"/>
        <end position="258"/>
    </location>
</feature>